<proteinExistence type="predicted"/>
<evidence type="ECO:0000313" key="3">
    <source>
        <dbReference type="Proteomes" id="UP001596512"/>
    </source>
</evidence>
<feature type="transmembrane region" description="Helical" evidence="1">
    <location>
        <begin position="271"/>
        <end position="292"/>
    </location>
</feature>
<dbReference type="InterPro" id="IPR006750">
    <property type="entry name" value="YdcZ"/>
</dbReference>
<dbReference type="PANTHER" id="PTHR34821:SF2">
    <property type="entry name" value="INNER MEMBRANE PROTEIN YDCZ"/>
    <property type="match status" value="1"/>
</dbReference>
<sequence length="299" mass="29590">MGAGFAGGAAVAVQTRINGQLAGGFGDGFVAALVSFGIGLVLLVPVVLTAGNARAAGGRVVRALRDGELRWWQCLGGAGGAWFVTTQGLTASVLGVAVFTVSVVAGQVVTSLFVDRAGIGPGGPVAITRGRALGAALAVVAVGIAVSDDVGRPDALWPALIPALGGAAMGWQQAVNGLVRVRGGSVRFATMLNFAVGTVLLFVVCAVKVAVWGWPNPAPTEWWLYTGGAIGIVALTTAVFAVKHIGVLVLGLSAVSGQLVGSILVDLTGPGVDGATVAGAAVTLVAVVVAAGRRPAMRG</sequence>
<dbReference type="PANTHER" id="PTHR34821">
    <property type="entry name" value="INNER MEMBRANE PROTEIN YDCZ"/>
    <property type="match status" value="1"/>
</dbReference>
<name>A0ABW2TWF2_9PSEU</name>
<feature type="transmembrane region" description="Helical" evidence="1">
    <location>
        <begin position="29"/>
        <end position="48"/>
    </location>
</feature>
<feature type="transmembrane region" description="Helical" evidence="1">
    <location>
        <begin position="91"/>
        <end position="114"/>
    </location>
</feature>
<keyword evidence="3" id="KW-1185">Reference proteome</keyword>
<gene>
    <name evidence="2" type="ORF">ACFQV2_34770</name>
</gene>
<reference evidence="3" key="1">
    <citation type="journal article" date="2019" name="Int. J. Syst. Evol. Microbiol.">
        <title>The Global Catalogue of Microorganisms (GCM) 10K type strain sequencing project: providing services to taxonomists for standard genome sequencing and annotation.</title>
        <authorList>
            <consortium name="The Broad Institute Genomics Platform"/>
            <consortium name="The Broad Institute Genome Sequencing Center for Infectious Disease"/>
            <person name="Wu L."/>
            <person name="Ma J."/>
        </authorList>
    </citation>
    <scope>NUCLEOTIDE SEQUENCE [LARGE SCALE GENOMIC DNA]</scope>
    <source>
        <strain evidence="3">JCM 17695</strain>
    </source>
</reference>
<feature type="transmembrane region" description="Helical" evidence="1">
    <location>
        <begin position="222"/>
        <end position="242"/>
    </location>
</feature>
<feature type="transmembrane region" description="Helical" evidence="1">
    <location>
        <begin position="126"/>
        <end position="147"/>
    </location>
</feature>
<dbReference type="Proteomes" id="UP001596512">
    <property type="component" value="Unassembled WGS sequence"/>
</dbReference>
<keyword evidence="1" id="KW-0812">Transmembrane</keyword>
<accession>A0ABW2TWF2</accession>
<feature type="transmembrane region" description="Helical" evidence="1">
    <location>
        <begin position="247"/>
        <end position="265"/>
    </location>
</feature>
<protein>
    <submittedName>
        <fullName evidence="2">DMT family transporter</fullName>
    </submittedName>
</protein>
<feature type="transmembrane region" description="Helical" evidence="1">
    <location>
        <begin position="191"/>
        <end position="210"/>
    </location>
</feature>
<keyword evidence="1" id="KW-1133">Transmembrane helix</keyword>
<keyword evidence="1" id="KW-0472">Membrane</keyword>
<dbReference type="EMBL" id="JBHTEY010000004">
    <property type="protein sequence ID" value="MFC7617806.1"/>
    <property type="molecule type" value="Genomic_DNA"/>
</dbReference>
<evidence type="ECO:0000313" key="2">
    <source>
        <dbReference type="EMBL" id="MFC7617806.1"/>
    </source>
</evidence>
<comment type="caution">
    <text evidence="2">The sequence shown here is derived from an EMBL/GenBank/DDBJ whole genome shotgun (WGS) entry which is preliminary data.</text>
</comment>
<evidence type="ECO:0000256" key="1">
    <source>
        <dbReference type="SAM" id="Phobius"/>
    </source>
</evidence>
<organism evidence="2 3">
    <name type="scientific">Actinokineospora soli</name>
    <dbReference type="NCBI Taxonomy" id="1048753"/>
    <lineage>
        <taxon>Bacteria</taxon>
        <taxon>Bacillati</taxon>
        <taxon>Actinomycetota</taxon>
        <taxon>Actinomycetes</taxon>
        <taxon>Pseudonocardiales</taxon>
        <taxon>Pseudonocardiaceae</taxon>
        <taxon>Actinokineospora</taxon>
    </lineage>
</organism>
<dbReference type="Pfam" id="PF04657">
    <property type="entry name" value="DMT_YdcZ"/>
    <property type="match status" value="2"/>
</dbReference>